<organism evidence="1 2">
    <name type="scientific">Asbolus verrucosus</name>
    <name type="common">Desert ironclad beetle</name>
    <dbReference type="NCBI Taxonomy" id="1661398"/>
    <lineage>
        <taxon>Eukaryota</taxon>
        <taxon>Metazoa</taxon>
        <taxon>Ecdysozoa</taxon>
        <taxon>Arthropoda</taxon>
        <taxon>Hexapoda</taxon>
        <taxon>Insecta</taxon>
        <taxon>Pterygota</taxon>
        <taxon>Neoptera</taxon>
        <taxon>Endopterygota</taxon>
        <taxon>Coleoptera</taxon>
        <taxon>Polyphaga</taxon>
        <taxon>Cucujiformia</taxon>
        <taxon>Tenebrionidae</taxon>
        <taxon>Pimeliinae</taxon>
        <taxon>Asbolus</taxon>
    </lineage>
</organism>
<sequence>MRRDVPEQKDTVCWSQNVHILWRLNIRIFVPDRRKMVPSVALIFQKLK</sequence>
<evidence type="ECO:0000313" key="2">
    <source>
        <dbReference type="Proteomes" id="UP000292052"/>
    </source>
</evidence>
<dbReference type="Proteomes" id="UP000292052">
    <property type="component" value="Unassembled WGS sequence"/>
</dbReference>
<evidence type="ECO:0000313" key="1">
    <source>
        <dbReference type="EMBL" id="RZC33352.1"/>
    </source>
</evidence>
<reference evidence="1 2" key="1">
    <citation type="submission" date="2017-03" db="EMBL/GenBank/DDBJ databases">
        <title>Genome of the blue death feigning beetle - Asbolus verrucosus.</title>
        <authorList>
            <person name="Rider S.D."/>
        </authorList>
    </citation>
    <scope>NUCLEOTIDE SEQUENCE [LARGE SCALE GENOMIC DNA]</scope>
    <source>
        <strain evidence="1">Butters</strain>
        <tissue evidence="1">Head and leg muscle</tissue>
    </source>
</reference>
<protein>
    <submittedName>
        <fullName evidence="1">Uncharacterized protein</fullName>
    </submittedName>
</protein>
<comment type="caution">
    <text evidence="1">The sequence shown here is derived from an EMBL/GenBank/DDBJ whole genome shotgun (WGS) entry which is preliminary data.</text>
</comment>
<gene>
    <name evidence="1" type="ORF">BDFB_012932</name>
</gene>
<dbReference type="EMBL" id="QDEB01089679">
    <property type="protein sequence ID" value="RZC33352.1"/>
    <property type="molecule type" value="Genomic_DNA"/>
</dbReference>
<name>A0A482VKG6_ASBVE</name>
<accession>A0A482VKG6</accession>
<dbReference type="AlphaFoldDB" id="A0A482VKG6"/>
<proteinExistence type="predicted"/>
<keyword evidence="2" id="KW-1185">Reference proteome</keyword>